<dbReference type="Proteomes" id="UP001634007">
    <property type="component" value="Unassembled WGS sequence"/>
</dbReference>
<organism evidence="8 9">
    <name type="scientific">Eucalyptus globulus</name>
    <name type="common">Tasmanian blue gum</name>
    <dbReference type="NCBI Taxonomy" id="34317"/>
    <lineage>
        <taxon>Eukaryota</taxon>
        <taxon>Viridiplantae</taxon>
        <taxon>Streptophyta</taxon>
        <taxon>Embryophyta</taxon>
        <taxon>Tracheophyta</taxon>
        <taxon>Spermatophyta</taxon>
        <taxon>Magnoliopsida</taxon>
        <taxon>eudicotyledons</taxon>
        <taxon>Gunneridae</taxon>
        <taxon>Pentapetalae</taxon>
        <taxon>rosids</taxon>
        <taxon>malvids</taxon>
        <taxon>Myrtales</taxon>
        <taxon>Myrtaceae</taxon>
        <taxon>Myrtoideae</taxon>
        <taxon>Eucalypteae</taxon>
        <taxon>Eucalyptus</taxon>
    </lineage>
</organism>
<keyword evidence="4" id="KW-0804">Transcription</keyword>
<dbReference type="PANTHER" id="PTHR31989">
    <property type="entry name" value="NAC DOMAIN-CONTAINING PROTEIN 82-RELATED"/>
    <property type="match status" value="1"/>
</dbReference>
<name>A0ABD3JWA4_EUCGL</name>
<keyword evidence="2" id="KW-0805">Transcription regulation</keyword>
<proteinExistence type="predicted"/>
<keyword evidence="3" id="KW-0238">DNA-binding</keyword>
<evidence type="ECO:0000256" key="5">
    <source>
        <dbReference type="ARBA" id="ARBA00023242"/>
    </source>
</evidence>
<dbReference type="SUPFAM" id="SSF101941">
    <property type="entry name" value="NAC domain"/>
    <property type="match status" value="1"/>
</dbReference>
<comment type="subcellular location">
    <subcellularLocation>
        <location evidence="1">Nucleus</location>
    </subcellularLocation>
</comment>
<evidence type="ECO:0000256" key="3">
    <source>
        <dbReference type="ARBA" id="ARBA00023125"/>
    </source>
</evidence>
<dbReference type="InterPro" id="IPR036093">
    <property type="entry name" value="NAC_dom_sf"/>
</dbReference>
<evidence type="ECO:0000256" key="4">
    <source>
        <dbReference type="ARBA" id="ARBA00023163"/>
    </source>
</evidence>
<accession>A0ABD3JWA4</accession>
<evidence type="ECO:0000313" key="8">
    <source>
        <dbReference type="EMBL" id="KAL3730086.1"/>
    </source>
</evidence>
<comment type="caution">
    <text evidence="8">The sequence shown here is derived from an EMBL/GenBank/DDBJ whole genome shotgun (WGS) entry which is preliminary data.</text>
</comment>
<dbReference type="PROSITE" id="PS51005">
    <property type="entry name" value="NAC"/>
    <property type="match status" value="1"/>
</dbReference>
<dbReference type="InterPro" id="IPR003441">
    <property type="entry name" value="NAC-dom"/>
</dbReference>
<dbReference type="EMBL" id="JBJKBG010000007">
    <property type="protein sequence ID" value="KAL3730086.1"/>
    <property type="molecule type" value="Genomic_DNA"/>
</dbReference>
<gene>
    <name evidence="8" type="ORF">ACJRO7_027137</name>
</gene>
<evidence type="ECO:0000259" key="7">
    <source>
        <dbReference type="PROSITE" id="PS51005"/>
    </source>
</evidence>
<keyword evidence="9" id="KW-1185">Reference proteome</keyword>
<evidence type="ECO:0000256" key="6">
    <source>
        <dbReference type="SAM" id="MobiDB-lite"/>
    </source>
</evidence>
<keyword evidence="5" id="KW-0539">Nucleus</keyword>
<evidence type="ECO:0000313" key="9">
    <source>
        <dbReference type="Proteomes" id="UP001634007"/>
    </source>
</evidence>
<sequence>METRIHPMNFEVKEIALLLQQKVAGYGFRPTEEELINYLKSAVPGWRESFCIIPTLENVYRIDPWDLPAKFNENSIVPSSDQEWWFICPQAQNQRNIRKTPCGFSWNITGKPRDITAKNDVDKIGSKRTLVFQDGVPTNWVIHEYHLPDHHFNSNYVLCHLKRRRNEEADNLAYLESYLHQPDHEDSFAEYMIQETMNSLIENESPPVMDFTLDNGLYDEYIQLASETSEEDEDVDYMLNRDFIDVGFFDGDAMETQSLQHGQGSNLHNESPALMRNRRTRTIDSLHGVVPLEEKKGMVENKFNGSLIAPEKPTAPPVRAASVKYRGKDEVPQFEKAKQETGAKSIKPEYTYWDEREARAKNGQISTMENRQTRPIGSLYGAVPLEQKKGVIRKSNRSHVSSTKPTELPEKPKTPKISEPPRFYINEEMRREGVMKQEIALSNIKTECVSWDEAVATAKVLNYREHCSSSNSPRKKTSRETEQAREKANSVTARTRPTTTNPPQPNPLNVIVGIILLFALIYDFVIA</sequence>
<dbReference type="Gene3D" id="2.170.150.80">
    <property type="entry name" value="NAC domain"/>
    <property type="match status" value="1"/>
</dbReference>
<feature type="compositionally biased region" description="Basic and acidic residues" evidence="6">
    <location>
        <begin position="478"/>
        <end position="488"/>
    </location>
</feature>
<feature type="region of interest" description="Disordered" evidence="6">
    <location>
        <begin position="465"/>
        <end position="505"/>
    </location>
</feature>
<dbReference type="GO" id="GO:0005634">
    <property type="term" value="C:nucleus"/>
    <property type="evidence" value="ECO:0007669"/>
    <property type="project" value="UniProtKB-SubCell"/>
</dbReference>
<evidence type="ECO:0000256" key="1">
    <source>
        <dbReference type="ARBA" id="ARBA00004123"/>
    </source>
</evidence>
<feature type="region of interest" description="Disordered" evidence="6">
    <location>
        <begin position="391"/>
        <end position="420"/>
    </location>
</feature>
<dbReference type="Pfam" id="PF02365">
    <property type="entry name" value="NAM"/>
    <property type="match status" value="1"/>
</dbReference>
<dbReference type="GO" id="GO:0003677">
    <property type="term" value="F:DNA binding"/>
    <property type="evidence" value="ECO:0007669"/>
    <property type="project" value="UniProtKB-KW"/>
</dbReference>
<reference evidence="8 9" key="1">
    <citation type="submission" date="2024-11" db="EMBL/GenBank/DDBJ databases">
        <title>Chromosome-level genome assembly of Eucalyptus globulus Labill. provides insights into its genome evolution.</title>
        <authorList>
            <person name="Li X."/>
        </authorList>
    </citation>
    <scope>NUCLEOTIDE SEQUENCE [LARGE SCALE GENOMIC DNA]</scope>
    <source>
        <strain evidence="8">CL2024</strain>
        <tissue evidence="8">Fresh tender leaves</tissue>
    </source>
</reference>
<feature type="domain" description="NAC" evidence="7">
    <location>
        <begin position="22"/>
        <end position="164"/>
    </location>
</feature>
<evidence type="ECO:0000256" key="2">
    <source>
        <dbReference type="ARBA" id="ARBA00023015"/>
    </source>
</evidence>
<protein>
    <recommendedName>
        <fullName evidence="7">NAC domain-containing protein</fullName>
    </recommendedName>
</protein>
<dbReference type="AlphaFoldDB" id="A0ABD3JWA4"/>